<feature type="compositionally biased region" description="Basic and acidic residues" evidence="3">
    <location>
        <begin position="848"/>
        <end position="858"/>
    </location>
</feature>
<dbReference type="EMBL" id="CAXKWB010000554">
    <property type="protein sequence ID" value="CAL4061198.1"/>
    <property type="molecule type" value="Genomic_DNA"/>
</dbReference>
<feature type="region of interest" description="Disordered" evidence="3">
    <location>
        <begin position="840"/>
        <end position="928"/>
    </location>
</feature>
<dbReference type="GO" id="GO:0003779">
    <property type="term" value="F:actin binding"/>
    <property type="evidence" value="ECO:0007669"/>
    <property type="project" value="TreeGrafter"/>
</dbReference>
<gene>
    <name evidence="5" type="ORF">MNOR_LOCUS1948</name>
</gene>
<dbReference type="InterPro" id="IPR041418">
    <property type="entry name" value="SAM_3"/>
</dbReference>
<feature type="region of interest" description="Disordered" evidence="3">
    <location>
        <begin position="614"/>
        <end position="702"/>
    </location>
</feature>
<reference evidence="5 6" key="1">
    <citation type="submission" date="2024-05" db="EMBL/GenBank/DDBJ databases">
        <authorList>
            <person name="Wallberg A."/>
        </authorList>
    </citation>
    <scope>NUCLEOTIDE SEQUENCE [LARGE SCALE GENOMIC DNA]</scope>
</reference>
<feature type="domain" description="SH3" evidence="4">
    <location>
        <begin position="561"/>
        <end position="620"/>
    </location>
</feature>
<dbReference type="AlphaFoldDB" id="A0AAV2PQ26"/>
<dbReference type="SMART" id="SM00326">
    <property type="entry name" value="SH3"/>
    <property type="match status" value="1"/>
</dbReference>
<proteinExistence type="predicted"/>
<accession>A0AAV2PQ26</accession>
<evidence type="ECO:0000313" key="5">
    <source>
        <dbReference type="EMBL" id="CAL4061198.1"/>
    </source>
</evidence>
<evidence type="ECO:0000259" key="4">
    <source>
        <dbReference type="PROSITE" id="PS50002"/>
    </source>
</evidence>
<dbReference type="FunFam" id="2.30.30.40:FF:000183">
    <property type="entry name" value="Epidermal growth factor receptor kinase substrate 8"/>
    <property type="match status" value="1"/>
</dbReference>
<organism evidence="5 6">
    <name type="scientific">Meganyctiphanes norvegica</name>
    <name type="common">Northern krill</name>
    <name type="synonym">Thysanopoda norvegica</name>
    <dbReference type="NCBI Taxonomy" id="48144"/>
    <lineage>
        <taxon>Eukaryota</taxon>
        <taxon>Metazoa</taxon>
        <taxon>Ecdysozoa</taxon>
        <taxon>Arthropoda</taxon>
        <taxon>Crustacea</taxon>
        <taxon>Multicrustacea</taxon>
        <taxon>Malacostraca</taxon>
        <taxon>Eumalacostraca</taxon>
        <taxon>Eucarida</taxon>
        <taxon>Euphausiacea</taxon>
        <taxon>Euphausiidae</taxon>
        <taxon>Meganyctiphanes</taxon>
    </lineage>
</organism>
<dbReference type="GO" id="GO:0035023">
    <property type="term" value="P:regulation of Rho protein signal transduction"/>
    <property type="evidence" value="ECO:0007669"/>
    <property type="project" value="TreeGrafter"/>
</dbReference>
<dbReference type="Proteomes" id="UP001497623">
    <property type="component" value="Unassembled WGS sequence"/>
</dbReference>
<evidence type="ECO:0000256" key="1">
    <source>
        <dbReference type="ARBA" id="ARBA00022443"/>
    </source>
</evidence>
<dbReference type="InterPro" id="IPR035462">
    <property type="entry name" value="Eps8_SH3"/>
</dbReference>
<dbReference type="SUPFAM" id="SSF50044">
    <property type="entry name" value="SH3-domain"/>
    <property type="match status" value="1"/>
</dbReference>
<feature type="region of interest" description="Disordered" evidence="3">
    <location>
        <begin position="481"/>
        <end position="548"/>
    </location>
</feature>
<dbReference type="InterPro" id="IPR055093">
    <property type="entry name" value="EPS8_2nd"/>
</dbReference>
<protein>
    <recommendedName>
        <fullName evidence="4">SH3 domain-containing protein</fullName>
    </recommendedName>
</protein>
<keyword evidence="6" id="KW-1185">Reference proteome</keyword>
<dbReference type="InterPro" id="IPR001452">
    <property type="entry name" value="SH3_domain"/>
</dbReference>
<dbReference type="PANTHER" id="PTHR12287:SF23">
    <property type="entry name" value="AROUSER, ISOFORM A-RELATED"/>
    <property type="match status" value="1"/>
</dbReference>
<feature type="compositionally biased region" description="Basic and acidic residues" evidence="3">
    <location>
        <begin position="900"/>
        <end position="911"/>
    </location>
</feature>
<dbReference type="GO" id="GO:0007266">
    <property type="term" value="P:Rho protein signal transduction"/>
    <property type="evidence" value="ECO:0007669"/>
    <property type="project" value="TreeGrafter"/>
</dbReference>
<sequence>MAVGFIICYKDKRFSRDTRCIINLVKFKDRTHILAYWSESQLRGYAVHCVRLDRDEFKKRGDREDTERSSNFEQQLVQSFNVRILNDILDRHAADGLLNMIHANVVLVLHAAIKLSSRRVFIQMDGVIQQYLVELFGEPAFRPEFDANQSALLNVILVFQLSGDLYSSLNMACIMAVVACHKQSNKHFLESIMQNGSFINENGICRGSSNKRISNDYVPGPLGQLNIIWWPVAVHYTGQLKIFGSPDSEVRGEMRGPRSERSSVSHNDETSSTTSEKYERDVAILNSCFDDIERFIARLQHTAAATRELERRRRSRKSKKKDIGDGLLSMRAKPPPELEFVDIFQKFKLSFNLLAKLKAHIHDPNAPELVHFLFTPLALIVDASRDSNYGPNLPSKVLSPLLSLDAIDLLTNCLTSRETELWQSLGEPWCIPRNAWKYPVNPYQPVFSNGWAPELLENSRELSNVLASEVASEAKIRSNHRELLNMRGEPRNEDYDYSDSDHHEASPPPMAPYYPRSERRGSMTPPSEYPPPGRSDISQDSMDQPTFERHQRQWLTELKTRGAKIVQVTYPRTANNDKELTVVRGEYLEVMDDSRKWWKAMNARGQVAHVPHTIVTPYTADQDGNSDYRPDARRNPPAPVWKERQGKKATVPSAWDFSDEDYDLSDTGTMESSEDEEPRKRSPKPSIVPAPPPPPPQDFTPQSTIRIVKTERPKHAKNLYGNCKSITNQDMNEELKLVLETFRQKRPHLEINKTPDVYITQHSTSKEVKHWLDMKGFEKRIQKQFEGVDGEKIFALSKEQLEGYCGKLEGDRLNSQITIQRNISGYKTTRSSELKQILAQQRKKIDKKKKETQEDTPKQRKNKDTKKDEAQEDITNDFLFLKDYDHSGYQTDSESEDEVDKGKNTLKEQIRKQRRKMTNNTFDDKASR</sequence>
<dbReference type="InterPro" id="IPR013761">
    <property type="entry name" value="SAM/pointed_sf"/>
</dbReference>
<feature type="region of interest" description="Disordered" evidence="3">
    <location>
        <begin position="247"/>
        <end position="277"/>
    </location>
</feature>
<dbReference type="InterPro" id="IPR036028">
    <property type="entry name" value="SH3-like_dom_sf"/>
</dbReference>
<dbReference type="Pfam" id="PF22975">
    <property type="entry name" value="EPS8_2nd"/>
    <property type="match status" value="1"/>
</dbReference>
<feature type="region of interest" description="Disordered" evidence="3">
    <location>
        <begin position="306"/>
        <end position="329"/>
    </location>
</feature>
<dbReference type="PANTHER" id="PTHR12287">
    <property type="entry name" value="EPIDERMAL GROWTH FACTOR RECEPTOR KINASE SUBSTRATE EPS8-RELATED PROTEIN"/>
    <property type="match status" value="1"/>
</dbReference>
<evidence type="ECO:0000256" key="3">
    <source>
        <dbReference type="SAM" id="MobiDB-lite"/>
    </source>
</evidence>
<evidence type="ECO:0000256" key="2">
    <source>
        <dbReference type="PROSITE-ProRule" id="PRU00192"/>
    </source>
</evidence>
<dbReference type="Pfam" id="PF18016">
    <property type="entry name" value="SAM_3"/>
    <property type="match status" value="1"/>
</dbReference>
<evidence type="ECO:0000313" key="6">
    <source>
        <dbReference type="Proteomes" id="UP001497623"/>
    </source>
</evidence>
<dbReference type="CDD" id="cd11764">
    <property type="entry name" value="SH3_Eps8"/>
    <property type="match status" value="1"/>
</dbReference>
<dbReference type="PROSITE" id="PS50002">
    <property type="entry name" value="SH3"/>
    <property type="match status" value="1"/>
</dbReference>
<dbReference type="GO" id="GO:0005886">
    <property type="term" value="C:plasma membrane"/>
    <property type="evidence" value="ECO:0007669"/>
    <property type="project" value="TreeGrafter"/>
</dbReference>
<dbReference type="InterPro" id="IPR039801">
    <property type="entry name" value="EPS8-like"/>
</dbReference>
<keyword evidence="1 2" id="KW-0728">SH3 domain</keyword>
<feature type="non-terminal residue" evidence="5">
    <location>
        <position position="928"/>
    </location>
</feature>
<comment type="caution">
    <text evidence="5">The sequence shown here is derived from an EMBL/GenBank/DDBJ whole genome shotgun (WGS) entry which is preliminary data.</text>
</comment>
<dbReference type="Gene3D" id="1.10.150.50">
    <property type="entry name" value="Transcription Factor, Ets-1"/>
    <property type="match status" value="1"/>
</dbReference>
<name>A0AAV2PQ26_MEGNR</name>
<feature type="compositionally biased region" description="Pro residues" evidence="3">
    <location>
        <begin position="686"/>
        <end position="698"/>
    </location>
</feature>
<feature type="compositionally biased region" description="Basic and acidic residues" evidence="3">
    <location>
        <begin position="248"/>
        <end position="269"/>
    </location>
</feature>
<feature type="compositionally biased region" description="Basic and acidic residues" evidence="3">
    <location>
        <begin position="481"/>
        <end position="505"/>
    </location>
</feature>
<dbReference type="Gene3D" id="2.30.30.40">
    <property type="entry name" value="SH3 Domains"/>
    <property type="match status" value="1"/>
</dbReference>